<dbReference type="AlphaFoldDB" id="A0A9D4GU60"/>
<dbReference type="PANTHER" id="PTHR22803">
    <property type="entry name" value="MANNOSE, PHOSPHOLIPASE, LECTIN RECEPTOR RELATED"/>
    <property type="match status" value="1"/>
</dbReference>
<protein>
    <recommendedName>
        <fullName evidence="1">C-type lectin domain-containing protein</fullName>
    </recommendedName>
</protein>
<keyword evidence="3" id="KW-1185">Reference proteome</keyword>
<dbReference type="Pfam" id="PF00059">
    <property type="entry name" value="Lectin_C"/>
    <property type="match status" value="1"/>
</dbReference>
<dbReference type="Gene3D" id="3.10.100.10">
    <property type="entry name" value="Mannose-Binding Protein A, subunit A"/>
    <property type="match status" value="1"/>
</dbReference>
<dbReference type="SMART" id="SM00034">
    <property type="entry name" value="CLECT"/>
    <property type="match status" value="1"/>
</dbReference>
<dbReference type="InterPro" id="IPR001304">
    <property type="entry name" value="C-type_lectin-like"/>
</dbReference>
<dbReference type="InterPro" id="IPR050111">
    <property type="entry name" value="C-type_lectin/snaclec_domain"/>
</dbReference>
<dbReference type="SUPFAM" id="SSF56436">
    <property type="entry name" value="C-type lectin-like"/>
    <property type="match status" value="1"/>
</dbReference>
<dbReference type="Proteomes" id="UP000828390">
    <property type="component" value="Unassembled WGS sequence"/>
</dbReference>
<proteinExistence type="predicted"/>
<gene>
    <name evidence="2" type="ORF">DPMN_125299</name>
</gene>
<dbReference type="EMBL" id="JAIWYP010000005">
    <property type="protein sequence ID" value="KAH3823494.1"/>
    <property type="molecule type" value="Genomic_DNA"/>
</dbReference>
<evidence type="ECO:0000259" key="1">
    <source>
        <dbReference type="PROSITE" id="PS50041"/>
    </source>
</evidence>
<reference evidence="2" key="2">
    <citation type="submission" date="2020-11" db="EMBL/GenBank/DDBJ databases">
        <authorList>
            <person name="McCartney M.A."/>
            <person name="Auch B."/>
            <person name="Kono T."/>
            <person name="Mallez S."/>
            <person name="Becker A."/>
            <person name="Gohl D.M."/>
            <person name="Silverstein K.A.T."/>
            <person name="Koren S."/>
            <person name="Bechman K.B."/>
            <person name="Herman A."/>
            <person name="Abrahante J.E."/>
            <person name="Garbe J."/>
        </authorList>
    </citation>
    <scope>NUCLEOTIDE SEQUENCE</scope>
    <source>
        <strain evidence="2">Duluth1</strain>
        <tissue evidence="2">Whole animal</tissue>
    </source>
</reference>
<reference evidence="2" key="1">
    <citation type="journal article" date="2019" name="bioRxiv">
        <title>The Genome of the Zebra Mussel, Dreissena polymorpha: A Resource for Invasive Species Research.</title>
        <authorList>
            <person name="McCartney M.A."/>
            <person name="Auch B."/>
            <person name="Kono T."/>
            <person name="Mallez S."/>
            <person name="Zhang Y."/>
            <person name="Obille A."/>
            <person name="Becker A."/>
            <person name="Abrahante J.E."/>
            <person name="Garbe J."/>
            <person name="Badalamenti J.P."/>
            <person name="Herman A."/>
            <person name="Mangelson H."/>
            <person name="Liachko I."/>
            <person name="Sullivan S."/>
            <person name="Sone E.D."/>
            <person name="Koren S."/>
            <person name="Silverstein K.A.T."/>
            <person name="Beckman K.B."/>
            <person name="Gohl D.M."/>
        </authorList>
    </citation>
    <scope>NUCLEOTIDE SEQUENCE</scope>
    <source>
        <strain evidence="2">Duluth1</strain>
        <tissue evidence="2">Whole animal</tissue>
    </source>
</reference>
<sequence>MSLIGNTQSCPHITTAIVAQFGKSCYALYHNLEAWSKAEQTCKLKGGHLVHINDDPEQQFIEGFMRRHNQMTPAWIGLSDTSVEGRFVWTDGKQTQCSSYYGCIPAYSRFIPINRNTFYVIHRHIG</sequence>
<dbReference type="InterPro" id="IPR016187">
    <property type="entry name" value="CTDL_fold"/>
</dbReference>
<feature type="domain" description="C-type lectin" evidence="1">
    <location>
        <begin position="21"/>
        <end position="104"/>
    </location>
</feature>
<evidence type="ECO:0000313" key="2">
    <source>
        <dbReference type="EMBL" id="KAH3823494.1"/>
    </source>
</evidence>
<name>A0A9D4GU60_DREPO</name>
<dbReference type="InterPro" id="IPR016186">
    <property type="entry name" value="C-type_lectin-like/link_sf"/>
</dbReference>
<comment type="caution">
    <text evidence="2">The sequence shown here is derived from an EMBL/GenBank/DDBJ whole genome shotgun (WGS) entry which is preliminary data.</text>
</comment>
<accession>A0A9D4GU60</accession>
<evidence type="ECO:0000313" key="3">
    <source>
        <dbReference type="Proteomes" id="UP000828390"/>
    </source>
</evidence>
<organism evidence="2 3">
    <name type="scientific">Dreissena polymorpha</name>
    <name type="common">Zebra mussel</name>
    <name type="synonym">Mytilus polymorpha</name>
    <dbReference type="NCBI Taxonomy" id="45954"/>
    <lineage>
        <taxon>Eukaryota</taxon>
        <taxon>Metazoa</taxon>
        <taxon>Spiralia</taxon>
        <taxon>Lophotrochozoa</taxon>
        <taxon>Mollusca</taxon>
        <taxon>Bivalvia</taxon>
        <taxon>Autobranchia</taxon>
        <taxon>Heteroconchia</taxon>
        <taxon>Euheterodonta</taxon>
        <taxon>Imparidentia</taxon>
        <taxon>Neoheterodontei</taxon>
        <taxon>Myida</taxon>
        <taxon>Dreissenoidea</taxon>
        <taxon>Dreissenidae</taxon>
        <taxon>Dreissena</taxon>
    </lineage>
</organism>
<dbReference type="PROSITE" id="PS50041">
    <property type="entry name" value="C_TYPE_LECTIN_2"/>
    <property type="match status" value="1"/>
</dbReference>